<dbReference type="EMBL" id="JAJJMB010005286">
    <property type="protein sequence ID" value="KAI3939911.1"/>
    <property type="molecule type" value="Genomic_DNA"/>
</dbReference>
<evidence type="ECO:0000313" key="2">
    <source>
        <dbReference type="Proteomes" id="UP001202328"/>
    </source>
</evidence>
<proteinExistence type="predicted"/>
<feature type="non-terminal residue" evidence="1">
    <location>
        <position position="1"/>
    </location>
</feature>
<name>A0AAD4T6L9_9MAGN</name>
<organism evidence="1 2">
    <name type="scientific">Papaver atlanticum</name>
    <dbReference type="NCBI Taxonomy" id="357466"/>
    <lineage>
        <taxon>Eukaryota</taxon>
        <taxon>Viridiplantae</taxon>
        <taxon>Streptophyta</taxon>
        <taxon>Embryophyta</taxon>
        <taxon>Tracheophyta</taxon>
        <taxon>Spermatophyta</taxon>
        <taxon>Magnoliopsida</taxon>
        <taxon>Ranunculales</taxon>
        <taxon>Papaveraceae</taxon>
        <taxon>Papaveroideae</taxon>
        <taxon>Papaver</taxon>
    </lineage>
</organism>
<evidence type="ECO:0000313" key="1">
    <source>
        <dbReference type="EMBL" id="KAI3939911.1"/>
    </source>
</evidence>
<gene>
    <name evidence="1" type="ORF">MKW98_029687</name>
</gene>
<accession>A0AAD4T6L9</accession>
<dbReference type="Proteomes" id="UP001202328">
    <property type="component" value="Unassembled WGS sequence"/>
</dbReference>
<dbReference type="AlphaFoldDB" id="A0AAD4T6L9"/>
<comment type="caution">
    <text evidence="1">The sequence shown here is derived from an EMBL/GenBank/DDBJ whole genome shotgun (WGS) entry which is preliminary data.</text>
</comment>
<sequence>LNGFLGSGVHLQPGKSFTHLFDKLKGGLAFLGQHWELVPRSVYLAGFYTRNSSSEKVINENKVVEVGRRRGVCIDSNRILTWQKKEEVPFSLLAGEDTFKRQNHFKVMGLSDQFLRLPSVLRCPTLTIKQLLTKRSQNHIRSLREEKYAPSSSAFVSCILQRPAMALNSDVFPHPLGPVITLRNPVHHCMQR</sequence>
<reference evidence="1" key="1">
    <citation type="submission" date="2022-04" db="EMBL/GenBank/DDBJ databases">
        <title>A functionally conserved STORR gene fusion in Papaver species that diverged 16.8 million years ago.</title>
        <authorList>
            <person name="Catania T."/>
        </authorList>
    </citation>
    <scope>NUCLEOTIDE SEQUENCE</scope>
    <source>
        <strain evidence="1">S-188037</strain>
    </source>
</reference>
<keyword evidence="2" id="KW-1185">Reference proteome</keyword>
<protein>
    <submittedName>
        <fullName evidence="1">Uncharacterized protein</fullName>
    </submittedName>
</protein>